<gene>
    <name evidence="2" type="ORF">SAMN05444359_13320</name>
</gene>
<sequence>MKTPPDILLTGATGFLGGYLARGLKEHLGGADRRCRLLVRESSDLTGLGPLPKGWETTVGDLNDPESLLDALEGIDTIIHAAAMVSFQPEDRDKMQLVNGEGTANLVNMALAAGTRRLVHLSSVAVLNRRSGGPVVTLKDRWPEEKPNSSYAESKFAAEREVWRGQAEGLSVAVLYPSTILGAGDFSGHNTPALWRMAASGRNIYPDGSAGFVAVEDVVDATLFALDRDIDGDRFLLNAANLSWKDTQRMIAESIGAKPPAYRMPAWQSALLWPIEGLRARLTGKRPLITRETHHSVQSSFQYDGSDYVKASGRAYRDIGEVISKIGHWYRRLQSAESTAN</sequence>
<evidence type="ECO:0000313" key="3">
    <source>
        <dbReference type="Proteomes" id="UP000199021"/>
    </source>
</evidence>
<dbReference type="GO" id="GO:0005737">
    <property type="term" value="C:cytoplasm"/>
    <property type="evidence" value="ECO:0007669"/>
    <property type="project" value="TreeGrafter"/>
</dbReference>
<evidence type="ECO:0000313" key="2">
    <source>
        <dbReference type="EMBL" id="SER30033.1"/>
    </source>
</evidence>
<dbReference type="OrthoDB" id="596910at2"/>
<dbReference type="Gene3D" id="3.40.50.720">
    <property type="entry name" value="NAD(P)-binding Rossmann-like Domain"/>
    <property type="match status" value="1"/>
</dbReference>
<organism evidence="2 3">
    <name type="scientific">Neolewinella agarilytica</name>
    <dbReference type="NCBI Taxonomy" id="478744"/>
    <lineage>
        <taxon>Bacteria</taxon>
        <taxon>Pseudomonadati</taxon>
        <taxon>Bacteroidota</taxon>
        <taxon>Saprospiria</taxon>
        <taxon>Saprospirales</taxon>
        <taxon>Lewinellaceae</taxon>
        <taxon>Neolewinella</taxon>
    </lineage>
</organism>
<dbReference type="PANTHER" id="PTHR48079:SF6">
    <property type="entry name" value="NAD(P)-BINDING DOMAIN-CONTAINING PROTEIN-RELATED"/>
    <property type="match status" value="1"/>
</dbReference>
<protein>
    <submittedName>
        <fullName evidence="2">Nucleoside-diphosphate-sugar epimerase</fullName>
    </submittedName>
</protein>
<dbReference type="STRING" id="478744.SAMN05444359_13320"/>
<dbReference type="AlphaFoldDB" id="A0A1H9N3Q0"/>
<proteinExistence type="predicted"/>
<dbReference type="InterPro" id="IPR001509">
    <property type="entry name" value="Epimerase_deHydtase"/>
</dbReference>
<reference evidence="3" key="1">
    <citation type="submission" date="2016-10" db="EMBL/GenBank/DDBJ databases">
        <authorList>
            <person name="Varghese N."/>
            <person name="Submissions S."/>
        </authorList>
    </citation>
    <scope>NUCLEOTIDE SEQUENCE [LARGE SCALE GENOMIC DNA]</scope>
    <source>
        <strain evidence="3">DSM 24740</strain>
    </source>
</reference>
<dbReference type="PANTHER" id="PTHR48079">
    <property type="entry name" value="PROTEIN YEEZ"/>
    <property type="match status" value="1"/>
</dbReference>
<dbReference type="InParanoid" id="A0A1H9N3Q0"/>
<dbReference type="EMBL" id="FOFB01000033">
    <property type="protein sequence ID" value="SER30033.1"/>
    <property type="molecule type" value="Genomic_DNA"/>
</dbReference>
<dbReference type="Pfam" id="PF01370">
    <property type="entry name" value="Epimerase"/>
    <property type="match status" value="1"/>
</dbReference>
<dbReference type="SUPFAM" id="SSF51735">
    <property type="entry name" value="NAD(P)-binding Rossmann-fold domains"/>
    <property type="match status" value="1"/>
</dbReference>
<name>A0A1H9N3Q0_9BACT</name>
<keyword evidence="3" id="KW-1185">Reference proteome</keyword>
<dbReference type="GO" id="GO:0004029">
    <property type="term" value="F:aldehyde dehydrogenase (NAD+) activity"/>
    <property type="evidence" value="ECO:0007669"/>
    <property type="project" value="TreeGrafter"/>
</dbReference>
<dbReference type="RefSeq" id="WP_090172701.1">
    <property type="nucleotide sequence ID" value="NZ_FOFB01000033.1"/>
</dbReference>
<accession>A0A1H9N3Q0</accession>
<dbReference type="Proteomes" id="UP000199021">
    <property type="component" value="Unassembled WGS sequence"/>
</dbReference>
<feature type="domain" description="NAD-dependent epimerase/dehydratase" evidence="1">
    <location>
        <begin position="7"/>
        <end position="228"/>
    </location>
</feature>
<dbReference type="InterPro" id="IPR036291">
    <property type="entry name" value="NAD(P)-bd_dom_sf"/>
</dbReference>
<evidence type="ECO:0000259" key="1">
    <source>
        <dbReference type="Pfam" id="PF01370"/>
    </source>
</evidence>
<dbReference type="InterPro" id="IPR051783">
    <property type="entry name" value="NAD(P)-dependent_oxidoreduct"/>
</dbReference>